<evidence type="ECO:0000313" key="1">
    <source>
        <dbReference type="EMBL" id="TXC72947.1"/>
    </source>
</evidence>
<dbReference type="Proteomes" id="UP000321250">
    <property type="component" value="Unassembled WGS sequence"/>
</dbReference>
<dbReference type="Gene3D" id="3.30.460.10">
    <property type="entry name" value="Beta Polymerase, domain 2"/>
    <property type="match status" value="1"/>
</dbReference>
<name>A0A5C6UJN9_9SPHN</name>
<reference evidence="1 2" key="1">
    <citation type="journal article" date="2013" name="Antonie Van Leeuwenhoek">
        <title>Sphingomonas ginsenosidivorax sp. nov., with the ability to transform ginsenosides.</title>
        <authorList>
            <person name="Jin X.F."/>
            <person name="Kim J.K."/>
            <person name="Liu Q.M."/>
            <person name="Kang M.S."/>
            <person name="He D."/>
            <person name="Jin F.X."/>
            <person name="Kim S.C."/>
            <person name="Im W.T."/>
        </authorList>
    </citation>
    <scope>NUCLEOTIDE SEQUENCE [LARGE SCALE GENOMIC DNA]</scope>
    <source>
        <strain evidence="1 2">KHI67</strain>
    </source>
</reference>
<dbReference type="InterPro" id="IPR043519">
    <property type="entry name" value="NT_sf"/>
</dbReference>
<dbReference type="GO" id="GO:0016740">
    <property type="term" value="F:transferase activity"/>
    <property type="evidence" value="ECO:0007669"/>
    <property type="project" value="UniProtKB-KW"/>
</dbReference>
<gene>
    <name evidence="1" type="ORF">FSB78_14150</name>
</gene>
<dbReference type="OrthoDB" id="14556at2"/>
<accession>A0A5C6UJN9</accession>
<proteinExistence type="predicted"/>
<comment type="caution">
    <text evidence="1">The sequence shown here is derived from an EMBL/GenBank/DDBJ whole genome shotgun (WGS) entry which is preliminary data.</text>
</comment>
<keyword evidence="2" id="KW-1185">Reference proteome</keyword>
<dbReference type="AlphaFoldDB" id="A0A5C6UJN9"/>
<dbReference type="SUPFAM" id="SSF81301">
    <property type="entry name" value="Nucleotidyltransferase"/>
    <property type="match status" value="1"/>
</dbReference>
<sequence length="98" mass="11015">MRLKPEEVDAIKETAAETFGDSAVVRLFGSRIDDAGRGGDIDLHIEVDAIADEGHVRWLFEHRLFQRIDPQKVDVVLTIRGGTPRGFERIAYRDGIVL</sequence>
<protein>
    <submittedName>
        <fullName evidence="1">Nucleotidyltransferase domain-containing protein</fullName>
    </submittedName>
</protein>
<organism evidence="1 2">
    <name type="scientific">Sphingomonas ginsenosidivorax</name>
    <dbReference type="NCBI Taxonomy" id="862135"/>
    <lineage>
        <taxon>Bacteria</taxon>
        <taxon>Pseudomonadati</taxon>
        <taxon>Pseudomonadota</taxon>
        <taxon>Alphaproteobacteria</taxon>
        <taxon>Sphingomonadales</taxon>
        <taxon>Sphingomonadaceae</taxon>
        <taxon>Sphingomonas</taxon>
    </lineage>
</organism>
<evidence type="ECO:0000313" key="2">
    <source>
        <dbReference type="Proteomes" id="UP000321250"/>
    </source>
</evidence>
<keyword evidence="1" id="KW-0808">Transferase</keyword>
<dbReference type="EMBL" id="VOQR01000001">
    <property type="protein sequence ID" value="TXC72947.1"/>
    <property type="molecule type" value="Genomic_DNA"/>
</dbReference>